<evidence type="ECO:0000256" key="3">
    <source>
        <dbReference type="ARBA" id="ARBA00022448"/>
    </source>
</evidence>
<dbReference type="VEuPathDB" id="TriTrypDB:ECC02_003646"/>
<keyword evidence="8" id="KW-0406">Ion transport</keyword>
<sequence>MRVGPSIRLLSFGWARGPLLRMHFVGGNGAQISSAGKCFCNTAAVLCKNSPHPLPLLTPVEFAQIAPMVLLRQALKQHAAMDSAVGINGNSNVISRAVFNHYCCESHVENSDEALRLLEESGSVVSLSNGEGVHLRPLQFAHMYEDLTGEGEEKGSTLTFFLEEATKRLKAAQAEEAAMRSELQPALMRAAKWRRVVWGGALCFSGAQLAIISRLTFFDFDWDTMEPVSYFLGTGTSLLFFLYFLRHGRSHTYEDYDRTTLPTKLRKFAPPGFDWEKYEAICKNVDVERRMLNRIKEWMKRH</sequence>
<evidence type="ECO:0000256" key="10">
    <source>
        <dbReference type="SAM" id="Phobius"/>
    </source>
</evidence>
<dbReference type="VEuPathDB" id="TriTrypDB:TCDM_07634"/>
<keyword evidence="3" id="KW-0813">Transport</keyword>
<comment type="similarity">
    <text evidence="2">Belongs to the MCU (TC 1.A.77) family.</text>
</comment>
<reference evidence="12 13" key="1">
    <citation type="journal article" date="2018" name="Microb. Genom.">
        <title>Expanding an expanded genome: long-read sequencing of Trypanosoma cruzi.</title>
        <authorList>
            <person name="Berna L."/>
            <person name="Rodriguez M."/>
            <person name="Chiribao M.L."/>
            <person name="Parodi-Talice A."/>
            <person name="Pita S."/>
            <person name="Rijo G."/>
            <person name="Alvarez-Valin F."/>
            <person name="Robello C."/>
        </authorList>
    </citation>
    <scope>NUCLEOTIDE SEQUENCE [LARGE SCALE GENOMIC DNA]</scope>
    <source>
        <strain evidence="12 13">Dm28c</strain>
    </source>
</reference>
<dbReference type="Proteomes" id="UP000246121">
    <property type="component" value="Unassembled WGS sequence"/>
</dbReference>
<feature type="transmembrane region" description="Helical" evidence="10">
    <location>
        <begin position="196"/>
        <end position="216"/>
    </location>
</feature>
<dbReference type="VEuPathDB" id="TriTrypDB:TcG_01684"/>
<dbReference type="GO" id="GO:0036444">
    <property type="term" value="P:calcium import into the mitochondrion"/>
    <property type="evidence" value="ECO:0007669"/>
    <property type="project" value="TreeGrafter"/>
</dbReference>
<dbReference type="GO" id="GO:0005262">
    <property type="term" value="F:calcium channel activity"/>
    <property type="evidence" value="ECO:0007669"/>
    <property type="project" value="TreeGrafter"/>
</dbReference>
<evidence type="ECO:0000256" key="6">
    <source>
        <dbReference type="ARBA" id="ARBA00022837"/>
    </source>
</evidence>
<dbReference type="GO" id="GO:1990246">
    <property type="term" value="C:uniplex complex"/>
    <property type="evidence" value="ECO:0007669"/>
    <property type="project" value="TreeGrafter"/>
</dbReference>
<dbReference type="OrthoDB" id="278338at2759"/>
<accession>A0A2V2VKL8</accession>
<keyword evidence="4" id="KW-0109">Calcium transport</keyword>
<dbReference type="VEuPathDB" id="TriTrypDB:Tc_MARK_4121"/>
<dbReference type="Pfam" id="PF04678">
    <property type="entry name" value="MCU"/>
    <property type="match status" value="1"/>
</dbReference>
<dbReference type="VEuPathDB" id="TriTrypDB:TCSYLVIO_005461"/>
<comment type="subcellular location">
    <subcellularLocation>
        <location evidence="1">Membrane</location>
        <topology evidence="1">Multi-pass membrane protein</topology>
    </subcellularLocation>
</comment>
<evidence type="ECO:0000256" key="9">
    <source>
        <dbReference type="ARBA" id="ARBA00023136"/>
    </source>
</evidence>
<gene>
    <name evidence="12" type="ORF">C4B63_19g262</name>
</gene>
<dbReference type="VEuPathDB" id="TriTrypDB:TcCL_ESM04437"/>
<name>A0A2V2VKL8_TRYCR</name>
<evidence type="ECO:0000256" key="1">
    <source>
        <dbReference type="ARBA" id="ARBA00004141"/>
    </source>
</evidence>
<evidence type="ECO:0000313" key="12">
    <source>
        <dbReference type="EMBL" id="PWU96236.1"/>
    </source>
</evidence>
<organism evidence="12 13">
    <name type="scientific">Trypanosoma cruzi</name>
    <dbReference type="NCBI Taxonomy" id="5693"/>
    <lineage>
        <taxon>Eukaryota</taxon>
        <taxon>Discoba</taxon>
        <taxon>Euglenozoa</taxon>
        <taxon>Kinetoplastea</taxon>
        <taxon>Metakinetoplastina</taxon>
        <taxon>Trypanosomatida</taxon>
        <taxon>Trypanosomatidae</taxon>
        <taxon>Trypanosoma</taxon>
        <taxon>Schizotrypanum</taxon>
    </lineage>
</organism>
<feature type="domain" description="Calcium uniporter protein C-terminal" evidence="11">
    <location>
        <begin position="109"/>
        <end position="280"/>
    </location>
</feature>
<evidence type="ECO:0000256" key="8">
    <source>
        <dbReference type="ARBA" id="ARBA00023065"/>
    </source>
</evidence>
<dbReference type="VEuPathDB" id="TriTrypDB:TcBrA4_0057150"/>
<keyword evidence="6" id="KW-0106">Calcium</keyword>
<evidence type="ECO:0000259" key="11">
    <source>
        <dbReference type="Pfam" id="PF04678"/>
    </source>
</evidence>
<dbReference type="VEuPathDB" id="TriTrypDB:TcCLB.503893.120"/>
<keyword evidence="9 10" id="KW-0472">Membrane</keyword>
<dbReference type="AlphaFoldDB" id="A0A2V2VKL8"/>
<protein>
    <submittedName>
        <fullName evidence="12">Putative calcium uniporter protein, mitochondrial</fullName>
    </submittedName>
</protein>
<dbReference type="VEuPathDB" id="TriTrypDB:TcYC6_0074330"/>
<dbReference type="PANTHER" id="PTHR13462:SF54">
    <property type="entry name" value="CALCIUM UNIPORTER PROTEIN"/>
    <property type="match status" value="1"/>
</dbReference>
<dbReference type="InterPro" id="IPR039055">
    <property type="entry name" value="MCU_fam"/>
</dbReference>
<dbReference type="VEuPathDB" id="TriTrypDB:C3747_9g282"/>
<feature type="transmembrane region" description="Helical" evidence="10">
    <location>
        <begin position="228"/>
        <end position="245"/>
    </location>
</feature>
<evidence type="ECO:0000313" key="13">
    <source>
        <dbReference type="Proteomes" id="UP000246121"/>
    </source>
</evidence>
<dbReference type="PANTHER" id="PTHR13462">
    <property type="entry name" value="CALCIUM UNIPORTER PROTEIN, MITOCHONDRIAL"/>
    <property type="match status" value="1"/>
</dbReference>
<dbReference type="EMBL" id="PRFA01000019">
    <property type="protein sequence ID" value="PWU96236.1"/>
    <property type="molecule type" value="Genomic_DNA"/>
</dbReference>
<comment type="caution">
    <text evidence="12">The sequence shown here is derived from an EMBL/GenBank/DDBJ whole genome shotgun (WGS) entry which is preliminary data.</text>
</comment>
<keyword evidence="5 10" id="KW-0812">Transmembrane</keyword>
<evidence type="ECO:0000256" key="7">
    <source>
        <dbReference type="ARBA" id="ARBA00022989"/>
    </source>
</evidence>
<keyword evidence="7 10" id="KW-1133">Transmembrane helix</keyword>
<dbReference type="InterPro" id="IPR006769">
    <property type="entry name" value="MCU_C"/>
</dbReference>
<evidence type="ECO:0000256" key="4">
    <source>
        <dbReference type="ARBA" id="ARBA00022568"/>
    </source>
</evidence>
<dbReference type="VEuPathDB" id="TriTrypDB:C4B63_19g262"/>
<evidence type="ECO:0000256" key="5">
    <source>
        <dbReference type="ARBA" id="ARBA00022692"/>
    </source>
</evidence>
<evidence type="ECO:0000256" key="2">
    <source>
        <dbReference type="ARBA" id="ARBA00005653"/>
    </source>
</evidence>
<proteinExistence type="inferred from homology"/>
<dbReference type="VEuPathDB" id="TriTrypDB:BCY84_03124"/>
<dbReference type="GO" id="GO:0051560">
    <property type="term" value="P:mitochondrial calcium ion homeostasis"/>
    <property type="evidence" value="ECO:0007669"/>
    <property type="project" value="InterPro"/>
</dbReference>
<dbReference type="GO" id="GO:0015292">
    <property type="term" value="F:uniporter activity"/>
    <property type="evidence" value="ECO:0007669"/>
    <property type="project" value="TreeGrafter"/>
</dbReference>
<dbReference type="VEuPathDB" id="TriTrypDB:TcCLB.508507.30"/>